<dbReference type="Proteomes" id="UP001226091">
    <property type="component" value="Chromosome"/>
</dbReference>
<organism evidence="1 2">
    <name type="scientific">Metabacillus hrfriensis</name>
    <dbReference type="NCBI Taxonomy" id="3048891"/>
    <lineage>
        <taxon>Bacteria</taxon>
        <taxon>Bacillati</taxon>
        <taxon>Bacillota</taxon>
        <taxon>Bacilli</taxon>
        <taxon>Bacillales</taxon>
        <taxon>Bacillaceae</taxon>
        <taxon>Metabacillus</taxon>
    </lineage>
</organism>
<keyword evidence="2" id="KW-1185">Reference proteome</keyword>
<proteinExistence type="predicted"/>
<evidence type="ECO:0000313" key="2">
    <source>
        <dbReference type="Proteomes" id="UP001226091"/>
    </source>
</evidence>
<evidence type="ECO:0000313" key="1">
    <source>
        <dbReference type="EMBL" id="WHZ59939.1"/>
    </source>
</evidence>
<gene>
    <name evidence="1" type="ORF">QLQ22_11640</name>
</gene>
<sequence>MELTSYASPKMEMDNTQTVEDLVAFFIVAGYVLLALGATLILGAIAWCFMYARSSFEGTLEQVEGGGWKFRIGCK</sequence>
<dbReference type="EMBL" id="CP126116">
    <property type="protein sequence ID" value="WHZ59939.1"/>
    <property type="molecule type" value="Genomic_DNA"/>
</dbReference>
<accession>A0ACD4RHJ5</accession>
<name>A0ACD4RHJ5_9BACI</name>
<reference evidence="2" key="1">
    <citation type="journal article" date="2025" name="Aquaculture">
        <title>Assessment of the bioflocculant production and safety properties of Metabacillus hrfriensis sp. nov. based on phenotypic and whole-genome sequencing analysis.</title>
        <authorList>
            <person name="Zhang R."/>
            <person name="Zhao Z."/>
            <person name="Luo L."/>
            <person name="Wang S."/>
            <person name="Guo K."/>
            <person name="Xu W."/>
        </authorList>
    </citation>
    <scope>NUCLEOTIDE SEQUENCE [LARGE SCALE GENOMIC DNA]</scope>
    <source>
        <strain evidence="2">CT-WN-B3</strain>
    </source>
</reference>
<protein>
    <submittedName>
        <fullName evidence="1">Uncharacterized protein</fullName>
    </submittedName>
</protein>